<gene>
    <name evidence="2" type="ORF">EVAR_37754_1</name>
</gene>
<keyword evidence="3" id="KW-1185">Reference proteome</keyword>
<evidence type="ECO:0000313" key="3">
    <source>
        <dbReference type="Proteomes" id="UP000299102"/>
    </source>
</evidence>
<keyword evidence="1" id="KW-0812">Transmembrane</keyword>
<feature type="transmembrane region" description="Helical" evidence="1">
    <location>
        <begin position="29"/>
        <end position="49"/>
    </location>
</feature>
<dbReference type="EMBL" id="BGZK01000601">
    <property type="protein sequence ID" value="GBP52367.1"/>
    <property type="molecule type" value="Genomic_DNA"/>
</dbReference>
<accession>A0A4C1WQJ3</accession>
<sequence length="112" mass="12979">MAFWRREVISLKLLPRRYRAVSSAKSASWTPVCGLFTLFVYAECTYLLLRYLYAAVQCRERVDAFSRGQRVYEQLEDRELPLRMDSGKSRKVTSALPTSWVGIGYLMERGVS</sequence>
<dbReference type="AlphaFoldDB" id="A0A4C1WQJ3"/>
<evidence type="ECO:0000313" key="2">
    <source>
        <dbReference type="EMBL" id="GBP52367.1"/>
    </source>
</evidence>
<proteinExistence type="predicted"/>
<evidence type="ECO:0000256" key="1">
    <source>
        <dbReference type="SAM" id="Phobius"/>
    </source>
</evidence>
<protein>
    <submittedName>
        <fullName evidence="2">Uncharacterized protein</fullName>
    </submittedName>
</protein>
<keyword evidence="1" id="KW-0472">Membrane</keyword>
<dbReference type="Proteomes" id="UP000299102">
    <property type="component" value="Unassembled WGS sequence"/>
</dbReference>
<organism evidence="2 3">
    <name type="scientific">Eumeta variegata</name>
    <name type="common">Bagworm moth</name>
    <name type="synonym">Eumeta japonica</name>
    <dbReference type="NCBI Taxonomy" id="151549"/>
    <lineage>
        <taxon>Eukaryota</taxon>
        <taxon>Metazoa</taxon>
        <taxon>Ecdysozoa</taxon>
        <taxon>Arthropoda</taxon>
        <taxon>Hexapoda</taxon>
        <taxon>Insecta</taxon>
        <taxon>Pterygota</taxon>
        <taxon>Neoptera</taxon>
        <taxon>Endopterygota</taxon>
        <taxon>Lepidoptera</taxon>
        <taxon>Glossata</taxon>
        <taxon>Ditrysia</taxon>
        <taxon>Tineoidea</taxon>
        <taxon>Psychidae</taxon>
        <taxon>Oiketicinae</taxon>
        <taxon>Eumeta</taxon>
    </lineage>
</organism>
<comment type="caution">
    <text evidence="2">The sequence shown here is derived from an EMBL/GenBank/DDBJ whole genome shotgun (WGS) entry which is preliminary data.</text>
</comment>
<reference evidence="2 3" key="1">
    <citation type="journal article" date="2019" name="Commun. Biol.">
        <title>The bagworm genome reveals a unique fibroin gene that provides high tensile strength.</title>
        <authorList>
            <person name="Kono N."/>
            <person name="Nakamura H."/>
            <person name="Ohtoshi R."/>
            <person name="Tomita M."/>
            <person name="Numata K."/>
            <person name="Arakawa K."/>
        </authorList>
    </citation>
    <scope>NUCLEOTIDE SEQUENCE [LARGE SCALE GENOMIC DNA]</scope>
</reference>
<name>A0A4C1WQJ3_EUMVA</name>
<keyword evidence="1" id="KW-1133">Transmembrane helix</keyword>